<evidence type="ECO:0000256" key="14">
    <source>
        <dbReference type="PROSITE-ProRule" id="PRU00076"/>
    </source>
</evidence>
<keyword evidence="9 16" id="KW-1133">Transmembrane helix</keyword>
<name>A0ABD0XU85_UMBPY</name>
<dbReference type="InterPro" id="IPR013320">
    <property type="entry name" value="ConA-like_dom_sf"/>
</dbReference>
<comment type="caution">
    <text evidence="20">The sequence shown here is derived from an EMBL/GenBank/DDBJ whole genome shotgun (WGS) entry which is preliminary data.</text>
</comment>
<feature type="region of interest" description="Disordered" evidence="15">
    <location>
        <begin position="1424"/>
        <end position="1525"/>
    </location>
</feature>
<gene>
    <name evidence="20" type="ORF">UPYG_G00129920</name>
</gene>
<dbReference type="GO" id="GO:0016020">
    <property type="term" value="C:membrane"/>
    <property type="evidence" value="ECO:0007669"/>
    <property type="project" value="UniProtKB-SubCell"/>
</dbReference>
<dbReference type="EMBL" id="JAGEUA010000003">
    <property type="protein sequence ID" value="KAL0994956.1"/>
    <property type="molecule type" value="Genomic_DNA"/>
</dbReference>
<dbReference type="Gene3D" id="2.60.120.200">
    <property type="match status" value="1"/>
</dbReference>
<dbReference type="GO" id="GO:0048667">
    <property type="term" value="P:cell morphogenesis involved in neuron differentiation"/>
    <property type="evidence" value="ECO:0007669"/>
    <property type="project" value="UniProtKB-ARBA"/>
</dbReference>
<dbReference type="SMART" id="SM00181">
    <property type="entry name" value="EGF"/>
    <property type="match status" value="3"/>
</dbReference>
<evidence type="ECO:0000256" key="2">
    <source>
        <dbReference type="ARBA" id="ARBA00022473"/>
    </source>
</evidence>
<keyword evidence="10 16" id="KW-0472">Membrane</keyword>
<keyword evidence="11 14" id="KW-1015">Disulfide bond</keyword>
<feature type="domain" description="Cadherin" evidence="19">
    <location>
        <begin position="571"/>
        <end position="675"/>
    </location>
</feature>
<dbReference type="Pfam" id="PF00028">
    <property type="entry name" value="Cadherin"/>
    <property type="match status" value="6"/>
</dbReference>
<dbReference type="GO" id="GO:0001764">
    <property type="term" value="P:neuron migration"/>
    <property type="evidence" value="ECO:0007669"/>
    <property type="project" value="UniProtKB-ARBA"/>
</dbReference>
<evidence type="ECO:0000256" key="16">
    <source>
        <dbReference type="SAM" id="Phobius"/>
    </source>
</evidence>
<dbReference type="FunFam" id="2.60.40.60:FF:000065">
    <property type="entry name" value="FAT atypical cadherin 1"/>
    <property type="match status" value="1"/>
</dbReference>
<evidence type="ECO:0000313" key="21">
    <source>
        <dbReference type="Proteomes" id="UP001557470"/>
    </source>
</evidence>
<feature type="compositionally biased region" description="Basic and acidic residues" evidence="15">
    <location>
        <begin position="1438"/>
        <end position="1468"/>
    </location>
</feature>
<evidence type="ECO:0000256" key="3">
    <source>
        <dbReference type="ARBA" id="ARBA00022536"/>
    </source>
</evidence>
<accession>A0ABD0XU85</accession>
<keyword evidence="7 13" id="KW-0106">Calcium</keyword>
<dbReference type="SMART" id="SM00282">
    <property type="entry name" value="LamG"/>
    <property type="match status" value="1"/>
</dbReference>
<dbReference type="GO" id="GO:0016358">
    <property type="term" value="P:dendrite development"/>
    <property type="evidence" value="ECO:0007669"/>
    <property type="project" value="UniProtKB-ARBA"/>
</dbReference>
<feature type="domain" description="Laminin G" evidence="17">
    <location>
        <begin position="883"/>
        <end position="1088"/>
    </location>
</feature>
<dbReference type="InterPro" id="IPR000742">
    <property type="entry name" value="EGF"/>
</dbReference>
<feature type="domain" description="EGF-like" evidence="18">
    <location>
        <begin position="1130"/>
        <end position="1166"/>
    </location>
</feature>
<evidence type="ECO:0000256" key="12">
    <source>
        <dbReference type="ARBA" id="ARBA00023180"/>
    </source>
</evidence>
<evidence type="ECO:0000259" key="17">
    <source>
        <dbReference type="PROSITE" id="PS50025"/>
    </source>
</evidence>
<feature type="region of interest" description="Disordered" evidence="15">
    <location>
        <begin position="1598"/>
        <end position="1670"/>
    </location>
</feature>
<dbReference type="CDD" id="cd11304">
    <property type="entry name" value="Cadherin_repeat"/>
    <property type="match status" value="6"/>
</dbReference>
<dbReference type="InterPro" id="IPR001881">
    <property type="entry name" value="EGF-like_Ca-bd_dom"/>
</dbReference>
<evidence type="ECO:0000259" key="18">
    <source>
        <dbReference type="PROSITE" id="PS50026"/>
    </source>
</evidence>
<evidence type="ECO:0000256" key="6">
    <source>
        <dbReference type="ARBA" id="ARBA00022737"/>
    </source>
</evidence>
<dbReference type="PANTHER" id="PTHR24027">
    <property type="entry name" value="CADHERIN-23"/>
    <property type="match status" value="1"/>
</dbReference>
<comment type="caution">
    <text evidence="14">Lacks conserved residue(s) required for the propagation of feature annotation.</text>
</comment>
<dbReference type="PROSITE" id="PS00232">
    <property type="entry name" value="CADHERIN_1"/>
    <property type="match status" value="3"/>
</dbReference>
<feature type="domain" description="EGF-like" evidence="18">
    <location>
        <begin position="1091"/>
        <end position="1128"/>
    </location>
</feature>
<feature type="transmembrane region" description="Helical" evidence="16">
    <location>
        <begin position="1226"/>
        <end position="1246"/>
    </location>
</feature>
<evidence type="ECO:0000259" key="19">
    <source>
        <dbReference type="PROSITE" id="PS50268"/>
    </source>
</evidence>
<feature type="disulfide bond" evidence="14">
    <location>
        <begin position="1156"/>
        <end position="1165"/>
    </location>
</feature>
<protein>
    <submittedName>
        <fullName evidence="20">Uncharacterized protein</fullName>
    </submittedName>
</protein>
<comment type="subcellular location">
    <subcellularLocation>
        <location evidence="1">Membrane</location>
        <topology evidence="1">Single-pass membrane protein</topology>
    </subcellularLocation>
</comment>
<dbReference type="PROSITE" id="PS00022">
    <property type="entry name" value="EGF_1"/>
    <property type="match status" value="3"/>
</dbReference>
<dbReference type="SMART" id="SM00179">
    <property type="entry name" value="EGF_CA"/>
    <property type="match status" value="3"/>
</dbReference>
<dbReference type="InterPro" id="IPR020894">
    <property type="entry name" value="Cadherin_CS"/>
</dbReference>
<dbReference type="FunFam" id="2.60.40.60:FF:000024">
    <property type="entry name" value="FAT atypical cadherin 3"/>
    <property type="match status" value="1"/>
</dbReference>
<dbReference type="FunFam" id="2.10.25.10:FF:000031">
    <property type="entry name" value="neurogenic locus notch homolog protein 3"/>
    <property type="match status" value="1"/>
</dbReference>
<keyword evidence="6" id="KW-0677">Repeat</keyword>
<organism evidence="20 21">
    <name type="scientific">Umbra pygmaea</name>
    <name type="common">Eastern mudminnow</name>
    <dbReference type="NCBI Taxonomy" id="75934"/>
    <lineage>
        <taxon>Eukaryota</taxon>
        <taxon>Metazoa</taxon>
        <taxon>Chordata</taxon>
        <taxon>Craniata</taxon>
        <taxon>Vertebrata</taxon>
        <taxon>Euteleostomi</taxon>
        <taxon>Actinopterygii</taxon>
        <taxon>Neopterygii</taxon>
        <taxon>Teleostei</taxon>
        <taxon>Protacanthopterygii</taxon>
        <taxon>Esociformes</taxon>
        <taxon>Umbridae</taxon>
        <taxon>Umbra</taxon>
    </lineage>
</organism>
<feature type="domain" description="Cadherin" evidence="19">
    <location>
        <begin position="361"/>
        <end position="465"/>
    </location>
</feature>
<proteinExistence type="predicted"/>
<evidence type="ECO:0000313" key="20">
    <source>
        <dbReference type="EMBL" id="KAL0994956.1"/>
    </source>
</evidence>
<dbReference type="Pfam" id="PF02210">
    <property type="entry name" value="Laminin_G_2"/>
    <property type="match status" value="1"/>
</dbReference>
<evidence type="ECO:0000256" key="11">
    <source>
        <dbReference type="ARBA" id="ARBA00023157"/>
    </source>
</evidence>
<dbReference type="GO" id="GO:0009887">
    <property type="term" value="P:animal organ morphogenesis"/>
    <property type="evidence" value="ECO:0007669"/>
    <property type="project" value="UniProtKB-ARBA"/>
</dbReference>
<evidence type="ECO:0000256" key="8">
    <source>
        <dbReference type="ARBA" id="ARBA00022889"/>
    </source>
</evidence>
<dbReference type="PROSITE" id="PS50025">
    <property type="entry name" value="LAM_G_DOMAIN"/>
    <property type="match status" value="1"/>
</dbReference>
<keyword evidence="5" id="KW-0732">Signal</keyword>
<dbReference type="PRINTS" id="PR00205">
    <property type="entry name" value="CADHERIN"/>
</dbReference>
<feature type="disulfide bond" evidence="14">
    <location>
        <begin position="1194"/>
        <end position="1203"/>
    </location>
</feature>
<dbReference type="InterPro" id="IPR018097">
    <property type="entry name" value="EGF_Ca-bd_CS"/>
</dbReference>
<feature type="region of interest" description="Disordered" evidence="15">
    <location>
        <begin position="1748"/>
        <end position="1773"/>
    </location>
</feature>
<dbReference type="Proteomes" id="UP001557470">
    <property type="component" value="Unassembled WGS sequence"/>
</dbReference>
<evidence type="ECO:0000256" key="15">
    <source>
        <dbReference type="SAM" id="MobiDB-lite"/>
    </source>
</evidence>
<evidence type="ECO:0000256" key="4">
    <source>
        <dbReference type="ARBA" id="ARBA00022692"/>
    </source>
</evidence>
<dbReference type="FunFam" id="2.10.25.10:FF:000095">
    <property type="entry name" value="Notch, isoform B"/>
    <property type="match status" value="1"/>
</dbReference>
<dbReference type="SUPFAM" id="SSF49313">
    <property type="entry name" value="Cadherin-like"/>
    <property type="match status" value="7"/>
</dbReference>
<feature type="domain" description="EGF-like" evidence="18">
    <location>
        <begin position="1168"/>
        <end position="1204"/>
    </location>
</feature>
<dbReference type="InterPro" id="IPR002126">
    <property type="entry name" value="Cadherin-like_dom"/>
</dbReference>
<feature type="compositionally biased region" description="Polar residues" evidence="15">
    <location>
        <begin position="1509"/>
        <end position="1525"/>
    </location>
</feature>
<dbReference type="Gene3D" id="2.10.25.10">
    <property type="entry name" value="Laminin"/>
    <property type="match status" value="3"/>
</dbReference>
<feature type="domain" description="Cadherin" evidence="19">
    <location>
        <begin position="4"/>
        <end position="47"/>
    </location>
</feature>
<feature type="domain" description="Cadherin" evidence="19">
    <location>
        <begin position="466"/>
        <end position="570"/>
    </location>
</feature>
<feature type="disulfide bond" evidence="14">
    <location>
        <begin position="1118"/>
        <end position="1127"/>
    </location>
</feature>
<dbReference type="SMART" id="SM00112">
    <property type="entry name" value="CA"/>
    <property type="match status" value="7"/>
</dbReference>
<dbReference type="PROSITE" id="PS50026">
    <property type="entry name" value="EGF_3"/>
    <property type="match status" value="3"/>
</dbReference>
<evidence type="ECO:0000256" key="10">
    <source>
        <dbReference type="ARBA" id="ARBA00023136"/>
    </source>
</evidence>
<feature type="domain" description="Cadherin" evidence="19">
    <location>
        <begin position="48"/>
        <end position="152"/>
    </location>
</feature>
<dbReference type="CDD" id="cd00054">
    <property type="entry name" value="EGF_CA"/>
    <property type="match status" value="3"/>
</dbReference>
<evidence type="ECO:0000256" key="13">
    <source>
        <dbReference type="PROSITE-ProRule" id="PRU00043"/>
    </source>
</evidence>
<keyword evidence="2" id="KW-0217">Developmental protein</keyword>
<keyword evidence="8" id="KW-0130">Cell adhesion</keyword>
<dbReference type="FunFam" id="2.60.40.60:FF:000033">
    <property type="entry name" value="FAT atypical cadherin 1"/>
    <property type="match status" value="1"/>
</dbReference>
<dbReference type="PROSITE" id="PS00010">
    <property type="entry name" value="ASX_HYDROXYL"/>
    <property type="match status" value="1"/>
</dbReference>
<evidence type="ECO:0000256" key="7">
    <source>
        <dbReference type="ARBA" id="ARBA00022837"/>
    </source>
</evidence>
<dbReference type="GO" id="GO:0007155">
    <property type="term" value="P:cell adhesion"/>
    <property type="evidence" value="ECO:0007669"/>
    <property type="project" value="UniProtKB-KW"/>
</dbReference>
<dbReference type="InterPro" id="IPR001791">
    <property type="entry name" value="Laminin_G"/>
</dbReference>
<keyword evidence="21" id="KW-1185">Reference proteome</keyword>
<dbReference type="PROSITE" id="PS50268">
    <property type="entry name" value="CADHERIN_2"/>
    <property type="match status" value="7"/>
</dbReference>
<dbReference type="GO" id="GO:0005509">
    <property type="term" value="F:calcium ion binding"/>
    <property type="evidence" value="ECO:0007669"/>
    <property type="project" value="UniProtKB-UniRule"/>
</dbReference>
<dbReference type="InterPro" id="IPR015919">
    <property type="entry name" value="Cadherin-like_sf"/>
</dbReference>
<keyword evidence="4 16" id="KW-0812">Transmembrane</keyword>
<feature type="compositionally biased region" description="Polar residues" evidence="15">
    <location>
        <begin position="1469"/>
        <end position="1494"/>
    </location>
</feature>
<dbReference type="InterPro" id="IPR000152">
    <property type="entry name" value="EGF-type_Asp/Asn_hydroxyl_site"/>
</dbReference>
<evidence type="ECO:0000256" key="9">
    <source>
        <dbReference type="ARBA" id="ARBA00022989"/>
    </source>
</evidence>
<dbReference type="FunFam" id="2.10.25.10:FF:000172">
    <property type="entry name" value="FAT atypical cadherin 3"/>
    <property type="match status" value="1"/>
</dbReference>
<dbReference type="CDD" id="cd00110">
    <property type="entry name" value="LamG"/>
    <property type="match status" value="1"/>
</dbReference>
<evidence type="ECO:0000256" key="5">
    <source>
        <dbReference type="ARBA" id="ARBA00022729"/>
    </source>
</evidence>
<keyword evidence="3 14" id="KW-0245">EGF-like domain</keyword>
<dbReference type="InterPro" id="IPR039808">
    <property type="entry name" value="Cadherin"/>
</dbReference>
<dbReference type="GO" id="GO:0043005">
    <property type="term" value="C:neuron projection"/>
    <property type="evidence" value="ECO:0007669"/>
    <property type="project" value="UniProtKB-ARBA"/>
</dbReference>
<dbReference type="GO" id="GO:0048646">
    <property type="term" value="P:anatomical structure formation involved in morphogenesis"/>
    <property type="evidence" value="ECO:0007669"/>
    <property type="project" value="UniProtKB-ARBA"/>
</dbReference>
<dbReference type="PROSITE" id="PS01186">
    <property type="entry name" value="EGF_2"/>
    <property type="match status" value="3"/>
</dbReference>
<reference evidence="20 21" key="1">
    <citation type="submission" date="2024-06" db="EMBL/GenBank/DDBJ databases">
        <authorList>
            <person name="Pan Q."/>
            <person name="Wen M."/>
            <person name="Jouanno E."/>
            <person name="Zahm M."/>
            <person name="Klopp C."/>
            <person name="Cabau C."/>
            <person name="Louis A."/>
            <person name="Berthelot C."/>
            <person name="Parey E."/>
            <person name="Roest Crollius H."/>
            <person name="Montfort J."/>
            <person name="Robinson-Rechavi M."/>
            <person name="Bouchez O."/>
            <person name="Lampietro C."/>
            <person name="Lopez Roques C."/>
            <person name="Donnadieu C."/>
            <person name="Postlethwait J."/>
            <person name="Bobe J."/>
            <person name="Verreycken H."/>
            <person name="Guiguen Y."/>
        </authorList>
    </citation>
    <scope>NUCLEOTIDE SEQUENCE [LARGE SCALE GENOMIC DNA]</scope>
    <source>
        <strain evidence="20">Up_M1</strain>
        <tissue evidence="20">Testis</tissue>
    </source>
</reference>
<dbReference type="SUPFAM" id="SSF49899">
    <property type="entry name" value="Concanavalin A-like lectins/glucanases"/>
    <property type="match status" value="1"/>
</dbReference>
<feature type="domain" description="Cadherin" evidence="19">
    <location>
        <begin position="255"/>
        <end position="360"/>
    </location>
</feature>
<dbReference type="SUPFAM" id="SSF57196">
    <property type="entry name" value="EGF/Laminin"/>
    <property type="match status" value="3"/>
</dbReference>
<feature type="compositionally biased region" description="Basic and acidic residues" evidence="15">
    <location>
        <begin position="1643"/>
        <end position="1655"/>
    </location>
</feature>
<keyword evidence="12" id="KW-0325">Glycoprotein</keyword>
<dbReference type="FunFam" id="2.60.40.60:FF:000084">
    <property type="entry name" value="FAT atypical cadherin 3"/>
    <property type="match status" value="1"/>
</dbReference>
<dbReference type="FunFam" id="2.60.40.60:FF:000013">
    <property type="entry name" value="Cadherin EGF LAG seven-pass G-type receptor"/>
    <property type="match status" value="2"/>
</dbReference>
<dbReference type="PANTHER" id="PTHR24027:SF438">
    <property type="entry name" value="CADHERIN 23"/>
    <property type="match status" value="1"/>
</dbReference>
<dbReference type="Pfam" id="PF00008">
    <property type="entry name" value="EGF"/>
    <property type="match status" value="3"/>
</dbReference>
<evidence type="ECO:0000256" key="1">
    <source>
        <dbReference type="ARBA" id="ARBA00004167"/>
    </source>
</evidence>
<sequence length="1773" mass="192553">MAVLDHEAIPSYTFVVVASDRGELLQLSSTTVVTVSVADVNDNPPRFERDFYRGAVKESDPPGEVVSVLRSKDKDTSDHNKLVSYHITGGNSWGVFRISLVQDEWRVEVRGQLDREQQDYYLLNVTASDGLYVTYTAVEVTVMDTNDNTPICNQEVYRVSFPEGIPSYQGILTLGATDADTGSSAEIQYSLFGIGVEDFYIDANTGDLKTAAVMDREKTSSYKLIGQATDGGGLFCRSKVLVTVSDVNDNPPSFLQSQYLASVYENAAPKALLTRLQANDPDEGPNSTVVYTMVESADGMFSIDPVSGVVVLEKTLDRETRDSYRIRVQASDRFGLDGALSSQVDLMVVVLDVNDNPPVFQRQDYFIAVPEDVAMGTEILRLLATSIDLGANADITYKIRAGNELRKFQIDRILGSITVVDDLDFEVCKEYFLTIEAWDGGDPPLSAATMVTVELMDVNDNAPAFSQDIYNVLVSEDASVGQTITRLLAEDLDSQVNGRITYSILRGDRGNHFWIDPVTGLLKVNKRLDREEMSRYTLSVQAFDSGSPAMSSMVIVNIEISDINDNPPLFSPPNVTSTVQLNQVAGSSLLKLSVTDKDSPLNGAPFEFRIMSGNEGNTFSLDSNGELRTNRVLGPDATREFTLEIQARDSGKPRLSSTCWVFIRVVGDSQYRPSVTPLDIYIVTATDSYPGGLIETAWCSWLGVLVARATTGASARARVEQWSGGVDLLLAIERPERGGGYLSPQELTVKIEAVRRRMEGRREGGGSTRGGKRDQTQGVLAGVEVLGLACSGELDCGDRVCEQALVVEGGTMLTYNTPAVSLLAPRYSRTETCTCPGGSCPSPSEEPCEGQYCPVDMQCVRSGPTAPSICQCVPDRVDQCGGQTSLTFSGNSYIKYRVTDGAGGEELRLSLWIRTLQSRGVIMNTRANPCTMLKTEGGRLWFQQDCDNTLGIMGISGRQINDGRWHAITLELTSNYTLLSLDDSYVERRRAAGAPVRLWPLTPDPSFFFGAQVRPPSSSPAEKGQDYTQGPVVGARQGGRVLQGPPRAQDGFQGCLKSLVLNGNELPLQNKRSRYAEIAGLSEVRLGCALYPDPCVTQPCLNAATCNTLPSGGFWCSCNAGYTGGRCEEELTVCLPNPCQNGAVCSAVDEAFLCGCSLGFTGPICDEDVDECEREPCDNGGLCVNTLGEYYCNCSYGYEGQFCEEISQLDTDLQADSLSYVGPVEIIGIGFLIFVISLLLLLFIIFRKKIMFQRKDYNPGLGQDGGGGVAKEGVASCVSGTSLGVSAVSFGTRFLLKNTGLGSEGIEFKAVRVAAESRSPGNASVSVRDEGIPGGVVTFGGVGEGVGPPQVMVRPTTYPATTLPGWHGNNKTTQGVEDQITSNESSLSNSQMCSFPSSESSHHILGSTSRRGVAVCSVVPNLQPPLPGDCDISPTHKAPWERQRGEERERGMYEREASWQHRAHELESTQRASTPLGESTQRPSAPLGESTQRASAPLAEDLVEHTTHFSDSSSEAPSHMSFTSDSFDDNASIVTVIRLMNDTVESIENEANRQQHIKEKTCVEFIREYLVDSYQWESSDWLSPSLLCLPGNEGGSHYDITDDLPSSSRAGSVRSLQLDHRPEGGQGGTHSLSSVSAGRRGREHGTGTRGEREMLNQDPLPNPEQEPDQDLYDTLPPTRLAYQGYTSPSTGPNLHPAPLRAWDGQSTWSLPEEIAPKVEVQGSKLERSESGDELERLLNLVSLRASRATRAHRVSGPLAEPPPESCTGWDEHY</sequence>
<dbReference type="PROSITE" id="PS01187">
    <property type="entry name" value="EGF_CA"/>
    <property type="match status" value="1"/>
</dbReference>
<dbReference type="Gene3D" id="2.60.40.60">
    <property type="entry name" value="Cadherins"/>
    <property type="match status" value="7"/>
</dbReference>
<feature type="domain" description="Cadherin" evidence="19">
    <location>
        <begin position="153"/>
        <end position="254"/>
    </location>
</feature>